<dbReference type="InterPro" id="IPR004000">
    <property type="entry name" value="Actin"/>
</dbReference>
<dbReference type="Gene3D" id="3.90.640.10">
    <property type="entry name" value="Actin, Chain A, domain 4"/>
    <property type="match status" value="1"/>
</dbReference>
<feature type="repeat" description="WD" evidence="7">
    <location>
        <begin position="1339"/>
        <end position="1380"/>
    </location>
</feature>
<dbReference type="InterPro" id="IPR036322">
    <property type="entry name" value="WD40_repeat_dom_sf"/>
</dbReference>
<evidence type="ECO:0000256" key="2">
    <source>
        <dbReference type="ARBA" id="ARBA00022574"/>
    </source>
</evidence>
<dbReference type="GO" id="GO:0000974">
    <property type="term" value="C:Prp19 complex"/>
    <property type="evidence" value="ECO:0007669"/>
    <property type="project" value="TreeGrafter"/>
</dbReference>
<name>A0A1Q9CE09_SYMMI</name>
<feature type="transmembrane region" description="Helical" evidence="10">
    <location>
        <begin position="176"/>
        <end position="194"/>
    </location>
</feature>
<dbReference type="GO" id="GO:0005856">
    <property type="term" value="C:cytoskeleton"/>
    <property type="evidence" value="ECO:0007669"/>
    <property type="project" value="UniProtKB-SubCell"/>
</dbReference>
<keyword evidence="2 7" id="KW-0853">WD repeat</keyword>
<dbReference type="GO" id="GO:0071011">
    <property type="term" value="C:precatalytic spliceosome"/>
    <property type="evidence" value="ECO:0007669"/>
    <property type="project" value="TreeGrafter"/>
</dbReference>
<evidence type="ECO:0000256" key="5">
    <source>
        <dbReference type="ARBA" id="ARBA00025726"/>
    </source>
</evidence>
<dbReference type="Pfam" id="PF00022">
    <property type="entry name" value="Actin"/>
    <property type="match status" value="1"/>
</dbReference>
<organism evidence="11 12">
    <name type="scientific">Symbiodinium microadriaticum</name>
    <name type="common">Dinoflagellate</name>
    <name type="synonym">Zooxanthella microadriatica</name>
    <dbReference type="NCBI Taxonomy" id="2951"/>
    <lineage>
        <taxon>Eukaryota</taxon>
        <taxon>Sar</taxon>
        <taxon>Alveolata</taxon>
        <taxon>Dinophyceae</taxon>
        <taxon>Suessiales</taxon>
        <taxon>Symbiodiniaceae</taxon>
        <taxon>Symbiodinium</taxon>
    </lineage>
</organism>
<dbReference type="CDD" id="cd10220">
    <property type="entry name" value="ASKHA_NBD_Arp2"/>
    <property type="match status" value="1"/>
</dbReference>
<feature type="transmembrane region" description="Helical" evidence="10">
    <location>
        <begin position="252"/>
        <end position="276"/>
    </location>
</feature>
<comment type="similarity">
    <text evidence="8">Belongs to the actin family.</text>
</comment>
<dbReference type="SMART" id="SM00268">
    <property type="entry name" value="ACTIN"/>
    <property type="match status" value="1"/>
</dbReference>
<evidence type="ECO:0000313" key="11">
    <source>
        <dbReference type="EMBL" id="OLP81179.1"/>
    </source>
</evidence>
<feature type="region of interest" description="Disordered" evidence="9">
    <location>
        <begin position="1526"/>
        <end position="1551"/>
    </location>
</feature>
<feature type="transmembrane region" description="Helical" evidence="10">
    <location>
        <begin position="288"/>
        <end position="310"/>
    </location>
</feature>
<dbReference type="InterPro" id="IPR045241">
    <property type="entry name" value="Prp46/PLRG1-like"/>
</dbReference>
<dbReference type="Proteomes" id="UP000186817">
    <property type="component" value="Unassembled WGS sequence"/>
</dbReference>
<dbReference type="InterPro" id="IPR043129">
    <property type="entry name" value="ATPase_NBD"/>
</dbReference>
<dbReference type="InterPro" id="IPR020472">
    <property type="entry name" value="WD40_PAC1"/>
</dbReference>
<dbReference type="PRINTS" id="PR00190">
    <property type="entry name" value="ACTIN"/>
</dbReference>
<evidence type="ECO:0000256" key="10">
    <source>
        <dbReference type="SAM" id="Phobius"/>
    </source>
</evidence>
<dbReference type="InterPro" id="IPR019775">
    <property type="entry name" value="WD40_repeat_CS"/>
</dbReference>
<proteinExistence type="inferred from homology"/>
<evidence type="ECO:0000256" key="1">
    <source>
        <dbReference type="ARBA" id="ARBA00004245"/>
    </source>
</evidence>
<evidence type="ECO:0000256" key="6">
    <source>
        <dbReference type="ARBA" id="ARBA00049360"/>
    </source>
</evidence>
<protein>
    <submittedName>
        <fullName evidence="11">Pleiotropic regulator 1</fullName>
    </submittedName>
</protein>
<dbReference type="CDD" id="cd00200">
    <property type="entry name" value="WD40"/>
    <property type="match status" value="1"/>
</dbReference>
<gene>
    <name evidence="11" type="primary">PLRG1</name>
    <name evidence="11" type="ORF">AK812_SmicGene38312</name>
</gene>
<evidence type="ECO:0000256" key="4">
    <source>
        <dbReference type="ARBA" id="ARBA00023212"/>
    </source>
</evidence>
<comment type="caution">
    <text evidence="11">The sequence shown here is derived from an EMBL/GenBank/DDBJ whole genome shotgun (WGS) entry which is preliminary data.</text>
</comment>
<dbReference type="PROSITE" id="PS00678">
    <property type="entry name" value="WD_REPEATS_1"/>
    <property type="match status" value="1"/>
</dbReference>
<dbReference type="InterPro" id="IPR001680">
    <property type="entry name" value="WD40_rpt"/>
</dbReference>
<dbReference type="GO" id="GO:0071013">
    <property type="term" value="C:catalytic step 2 spliceosome"/>
    <property type="evidence" value="ECO:0007669"/>
    <property type="project" value="TreeGrafter"/>
</dbReference>
<keyword evidence="4" id="KW-0963">Cytoplasm</keyword>
<dbReference type="GO" id="GO:0000398">
    <property type="term" value="P:mRNA splicing, via spliceosome"/>
    <property type="evidence" value="ECO:0007669"/>
    <property type="project" value="InterPro"/>
</dbReference>
<dbReference type="SMART" id="SM00320">
    <property type="entry name" value="WD40"/>
    <property type="match status" value="7"/>
</dbReference>
<dbReference type="SUPFAM" id="SSF53067">
    <property type="entry name" value="Actin-like ATPase domain"/>
    <property type="match status" value="2"/>
</dbReference>
<feature type="transmembrane region" description="Helical" evidence="10">
    <location>
        <begin position="225"/>
        <end position="246"/>
    </location>
</feature>
<feature type="transmembrane region" description="Helical" evidence="10">
    <location>
        <begin position="200"/>
        <end position="218"/>
    </location>
</feature>
<evidence type="ECO:0000256" key="9">
    <source>
        <dbReference type="SAM" id="MobiDB-lite"/>
    </source>
</evidence>
<evidence type="ECO:0000256" key="3">
    <source>
        <dbReference type="ARBA" id="ARBA00022737"/>
    </source>
</evidence>
<feature type="repeat" description="WD" evidence="7">
    <location>
        <begin position="1255"/>
        <end position="1296"/>
    </location>
</feature>
<dbReference type="Gene3D" id="2.130.10.10">
    <property type="entry name" value="YVTN repeat-like/Quinoprotein amine dehydrogenase"/>
    <property type="match status" value="1"/>
</dbReference>
<feature type="repeat" description="WD" evidence="7">
    <location>
        <begin position="1213"/>
        <end position="1254"/>
    </location>
</feature>
<comment type="subcellular location">
    <subcellularLocation>
        <location evidence="1">Cytoplasm</location>
        <location evidence="1">Cytoskeleton</location>
    </subcellularLocation>
</comment>
<keyword evidence="10" id="KW-0472">Membrane</keyword>
<keyword evidence="10" id="KW-1133">Transmembrane helix</keyword>
<dbReference type="PROSITE" id="PS50294">
    <property type="entry name" value="WD_REPEATS_REGION"/>
    <property type="match status" value="4"/>
</dbReference>
<dbReference type="OrthoDB" id="10256122at2759"/>
<keyword evidence="10" id="KW-0812">Transmembrane</keyword>
<dbReference type="PANTHER" id="PTHR19923:SF0">
    <property type="entry name" value="PLEIOTROPIC REGULATOR 1"/>
    <property type="match status" value="1"/>
</dbReference>
<dbReference type="FunFam" id="2.130.10.10:FF:000012">
    <property type="entry name" value="Putative pleiotropic regulator 1"/>
    <property type="match status" value="1"/>
</dbReference>
<feature type="repeat" description="WD" evidence="7">
    <location>
        <begin position="1297"/>
        <end position="1338"/>
    </location>
</feature>
<keyword evidence="4" id="KW-0206">Cytoskeleton</keyword>
<sequence>MAAMSPKSPKRVCSQSHLEEHDGLRKTVSFATRRFDPSGLPADMLRVYTSLKERFDEEYALLFVFNMQTAMEMHRAWNMTLLTSKTLKKCSEMVGLTMTWELGVIKLKFFMEDGDFELQRKVPYDYDSEFQDMFMRIASALYNGHMTVHEALLFQEEAKQGKHTAKTGLFIRDYPGRLIVLPAMSSTCAVIFFGGSEKEAGVAALCGLVSGLIEYGLLRVGGDATLLIDLAVGLSTGFIGSLFYQADESYCLVSIFMGTLYWFFYGTAFVVGLVEILAGELETGVTRFMAVSIKTFVLCVMACFGMLLAVPNPGQVWEAQSQNCGVINLADQWWRVPLYLACSLAVLGQYRFRLEQCWRGLLVQLAGYEVQFQVTQFFQHQRERLASSDLTPIVKDNFDVMASNVCGAAASVVTACTLSAIMDFVNSIYYAQLLQRGAHRDETDSKLDDILFGCISVMVKCFNCIGIGRKHDKDMVDLEKKIYQHSKELRDPSHPRSEIKLEPHEEDLLLDTIVYAESMNIWSMLMPAVYQLVPGSMIARMWFNTIIPPSDTSVDDNTFAGLMVTSISLALGLIIGEAIVELFSGIANLLFKSRSKNQESKTLKPSDRSQLTTSATAADETISQAGFAGEPEPSVVLPNLLGRPMLRADSGIGSCQVDDIMVGDEANAARSLLQLTRPIQNGVVKDWEGMEAVWDYTFHKLGVNPVEHKVLQTEAALNPPRNRERMVEIMFERYGFTAVNVSVQAILALNSRGLDSGFVVDSGDGVTHLVPICEGYLEPALVQRVNLAGRHVTEQLMKLLVGQGHPLNSTADFETVREVKQKLCYVAYDPEAERRLARETTLVDRQYVLPDSRTMRVGAERFLAPEILFTPALGGHGDGDGLADLVFNTIRKSDIHVQKDYFQQIVLSGGTTMFPGMSSRLEKDLRALYLQNVLGGDTSRASKFKVHVEDPPDRRHMVFLGASIMADIHEQEANPRYWITREEYQAPLKKSGCGPSLLALGGEGGEGDPELLSWRSLRRRELRSSASSHDSGSCRIIGYHTDLHAVGLSYFWMMTFQGIAVVDALGSRERTPVTLAVRKSLKRTHDLFAGNEELKRVEDSRGTAALLRLKMNDEYQHIRDVPEQVTDETVTALPFLRAGTDDATQEALPSAITQMITDGEEKSGHGPAVGPVVPIAPKAPVDPSTQIQVRPLRERPEIPKPVWHPPWKLMRVMSGHEGWVRTVAVDPTNEWFASSGNDRLIKIWDLASGTLKLSLTGHVSTVRAVAISDRHPYLFSASEDCEVKCWDLEQNMVIRNYHGHLSGVYCLVLHPTLNILATGGRDGSVRVWDMRTKTGIFVFTGHTNAICSLTSQAAEPQFISGSMDRMVRLWDLAAGKCSVTLTNHKKSIRALAIHPLEYTFVSCSSDNNKVWKCPKGAFERNIQGHNAIVNCCTIREGQQGSSQLIAGTDNGYLHFWDWRSGHKFQSLEAIPQPGSMSAENAIFDMALDQSGSRLLTAECDKTVKIYREDPNATPETHPLNWKVRERETSKGGDNDSPVQLSPLGTIPKGKRRWTPEGGAIVVTGKSAALLVYSEQGEYLTCYRIAVGGASPQKRRAPEQPSTDLSLDAIREAIRGEVQTALGGVREDLRTFAGRVDHVENQVTQKMQQTINLLEDMTGKYNAHGEILKQLQEANKEFQLRLETLEKNGGGSTTAGSTAGHLSDGGRQPALVIGGWSPDQDARDTKQAAEDILRSVEAPIDLGGMFVPGIRRGYAILPINELPGESPEARRARVQDVISRVRAANVQLGARPDGGIRRAWIAISKPPEKRRRARLAAKVKRLYLTMGGDKNNLEMEYSSGSAWLTQGGHSVKVCSATASRPPGGEDAGPGWVDLGAIAHALRCTKDAVAKEWSPLKAEIN</sequence>
<reference evidence="11 12" key="1">
    <citation type="submission" date="2016-02" db="EMBL/GenBank/DDBJ databases">
        <title>Genome analysis of coral dinoflagellate symbionts highlights evolutionary adaptations to a symbiotic lifestyle.</title>
        <authorList>
            <person name="Aranda M."/>
            <person name="Li Y."/>
            <person name="Liew Y.J."/>
            <person name="Baumgarten S."/>
            <person name="Simakov O."/>
            <person name="Wilson M."/>
            <person name="Piel J."/>
            <person name="Ashoor H."/>
            <person name="Bougouffa S."/>
            <person name="Bajic V.B."/>
            <person name="Ryu T."/>
            <person name="Ravasi T."/>
            <person name="Bayer T."/>
            <person name="Micklem G."/>
            <person name="Kim H."/>
            <person name="Bhak J."/>
            <person name="Lajeunesse T.C."/>
            <person name="Voolstra C.R."/>
        </authorList>
    </citation>
    <scope>NUCLEOTIDE SEQUENCE [LARGE SCALE GENOMIC DNA]</scope>
    <source>
        <strain evidence="11 12">CCMP2467</strain>
    </source>
</reference>
<dbReference type="FunFam" id="3.30.420.40:FF:000050">
    <property type="entry name" value="Actin, alpha skeletal muscle"/>
    <property type="match status" value="1"/>
</dbReference>
<dbReference type="PANTHER" id="PTHR19923">
    <property type="entry name" value="WD40 REPEAT PROTEINPRL1/PRL2-RELATED"/>
    <property type="match status" value="1"/>
</dbReference>
<accession>A0A1Q9CE09</accession>
<dbReference type="PRINTS" id="PR00320">
    <property type="entry name" value="GPROTEINBRPT"/>
</dbReference>
<comment type="similarity">
    <text evidence="5">Belongs to the WD repeat PRL1/PRL2 family.</text>
</comment>
<dbReference type="Gene3D" id="3.30.420.40">
    <property type="match status" value="2"/>
</dbReference>
<evidence type="ECO:0000256" key="7">
    <source>
        <dbReference type="PROSITE-ProRule" id="PRU00221"/>
    </source>
</evidence>
<dbReference type="FunFam" id="3.90.640.10:FF:000007">
    <property type="entry name" value="Actin like 7B"/>
    <property type="match status" value="1"/>
</dbReference>
<comment type="catalytic activity">
    <reaction evidence="6">
        <text>ATP + H2O = ADP + phosphate + H(+)</text>
        <dbReference type="Rhea" id="RHEA:13065"/>
        <dbReference type="ChEBI" id="CHEBI:15377"/>
        <dbReference type="ChEBI" id="CHEBI:15378"/>
        <dbReference type="ChEBI" id="CHEBI:30616"/>
        <dbReference type="ChEBI" id="CHEBI:43474"/>
        <dbReference type="ChEBI" id="CHEBI:456216"/>
    </reaction>
</comment>
<evidence type="ECO:0000313" key="12">
    <source>
        <dbReference type="Proteomes" id="UP000186817"/>
    </source>
</evidence>
<dbReference type="EMBL" id="LSRX01001304">
    <property type="protein sequence ID" value="OLP81179.1"/>
    <property type="molecule type" value="Genomic_DNA"/>
</dbReference>
<dbReference type="Pfam" id="PF00400">
    <property type="entry name" value="WD40"/>
    <property type="match status" value="5"/>
</dbReference>
<dbReference type="PROSITE" id="PS50082">
    <property type="entry name" value="WD_REPEATS_2"/>
    <property type="match status" value="4"/>
</dbReference>
<dbReference type="SUPFAM" id="SSF50978">
    <property type="entry name" value="WD40 repeat-like"/>
    <property type="match status" value="1"/>
</dbReference>
<dbReference type="InterPro" id="IPR015943">
    <property type="entry name" value="WD40/YVTN_repeat-like_dom_sf"/>
</dbReference>
<evidence type="ECO:0000256" key="8">
    <source>
        <dbReference type="RuleBase" id="RU000487"/>
    </source>
</evidence>
<keyword evidence="12" id="KW-1185">Reference proteome</keyword>
<keyword evidence="3" id="KW-0677">Repeat</keyword>